<organism evidence="2 3">
    <name type="scientific">Lacisediminihabitans profunda</name>
    <dbReference type="NCBI Taxonomy" id="2594790"/>
    <lineage>
        <taxon>Bacteria</taxon>
        <taxon>Bacillati</taxon>
        <taxon>Actinomycetota</taxon>
        <taxon>Actinomycetes</taxon>
        <taxon>Micrococcales</taxon>
        <taxon>Microbacteriaceae</taxon>
        <taxon>Lacisediminihabitans</taxon>
    </lineage>
</organism>
<feature type="transmembrane region" description="Helical" evidence="1">
    <location>
        <begin position="67"/>
        <end position="87"/>
    </location>
</feature>
<feature type="transmembrane region" description="Helical" evidence="1">
    <location>
        <begin position="33"/>
        <end position="55"/>
    </location>
</feature>
<comment type="caution">
    <text evidence="2">The sequence shown here is derived from an EMBL/GenBank/DDBJ whole genome shotgun (WGS) entry which is preliminary data.</text>
</comment>
<feature type="transmembrane region" description="Helical" evidence="1">
    <location>
        <begin position="118"/>
        <end position="140"/>
    </location>
</feature>
<keyword evidence="1" id="KW-0812">Transmembrane</keyword>
<evidence type="ECO:0000313" key="3">
    <source>
        <dbReference type="Proteomes" id="UP000321379"/>
    </source>
</evidence>
<protein>
    <submittedName>
        <fullName evidence="2">Uncharacterized protein</fullName>
    </submittedName>
</protein>
<name>A0A5C8UQT2_9MICO</name>
<evidence type="ECO:0000256" key="1">
    <source>
        <dbReference type="SAM" id="Phobius"/>
    </source>
</evidence>
<gene>
    <name evidence="2" type="ORF">FVP33_11835</name>
</gene>
<dbReference type="Proteomes" id="UP000321379">
    <property type="component" value="Unassembled WGS sequence"/>
</dbReference>
<keyword evidence="1" id="KW-1133">Transmembrane helix</keyword>
<keyword evidence="1" id="KW-0472">Membrane</keyword>
<proteinExistence type="predicted"/>
<dbReference type="EMBL" id="VRMG01000008">
    <property type="protein sequence ID" value="TXN29829.1"/>
    <property type="molecule type" value="Genomic_DNA"/>
</dbReference>
<keyword evidence="3" id="KW-1185">Reference proteome</keyword>
<dbReference type="RefSeq" id="WP_147783872.1">
    <property type="nucleotide sequence ID" value="NZ_VRMG01000008.1"/>
</dbReference>
<sequence>MFNTQFAATIVLPLWLLIGRVFFGVILGWHYAIGLFLAPLLFVFLAVVTTITWARKRVRQSGAVSRTDAWLLSAWYVAVLSYGFFVVDSVHSYEQGTSIATHLFGQSFRDASFTIADISGGVIIILAFTTLWVVLIEYLVESRQGVVTRLTGLDYDELRAAVNQAERPRAGDSPDAAAAGTR</sequence>
<reference evidence="2 3" key="1">
    <citation type="submission" date="2019-08" db="EMBL/GenBank/DDBJ databases">
        <title>Bacterial whole genome sequence for Glaciihabitans sp. CHu50b-6-2.</title>
        <authorList>
            <person name="Jin L."/>
        </authorList>
    </citation>
    <scope>NUCLEOTIDE SEQUENCE [LARGE SCALE GENOMIC DNA]</scope>
    <source>
        <strain evidence="2 3">CHu50b-6-2</strain>
    </source>
</reference>
<accession>A0A5C8UQT2</accession>
<dbReference type="AlphaFoldDB" id="A0A5C8UQT2"/>
<evidence type="ECO:0000313" key="2">
    <source>
        <dbReference type="EMBL" id="TXN29829.1"/>
    </source>
</evidence>